<feature type="coiled-coil region" evidence="1">
    <location>
        <begin position="76"/>
        <end position="103"/>
    </location>
</feature>
<dbReference type="EMBL" id="MEZY01000038">
    <property type="protein sequence ID" value="OGD63127.1"/>
    <property type="molecule type" value="Genomic_DNA"/>
</dbReference>
<name>A0A1F5E6U1_9BACT</name>
<protein>
    <submittedName>
        <fullName evidence="2">Uncharacterized protein</fullName>
    </submittedName>
</protein>
<gene>
    <name evidence="2" type="ORF">A2215_01520</name>
</gene>
<proteinExistence type="predicted"/>
<evidence type="ECO:0000256" key="1">
    <source>
        <dbReference type="SAM" id="Coils"/>
    </source>
</evidence>
<evidence type="ECO:0000313" key="2">
    <source>
        <dbReference type="EMBL" id="OGD63127.1"/>
    </source>
</evidence>
<dbReference type="Proteomes" id="UP000178583">
    <property type="component" value="Unassembled WGS sequence"/>
</dbReference>
<accession>A0A1F5E6U1</accession>
<comment type="caution">
    <text evidence="2">The sequence shown here is derived from an EMBL/GenBank/DDBJ whole genome shotgun (WGS) entry which is preliminary data.</text>
</comment>
<organism evidence="2 3">
    <name type="scientific">Candidatus Berkelbacteria bacterium RIFOXYA2_FULL_43_10</name>
    <dbReference type="NCBI Taxonomy" id="1797472"/>
    <lineage>
        <taxon>Bacteria</taxon>
        <taxon>Candidatus Berkelbacteria</taxon>
    </lineage>
</organism>
<keyword evidence="1" id="KW-0175">Coiled coil</keyword>
<dbReference type="AlphaFoldDB" id="A0A1F5E6U1"/>
<evidence type="ECO:0000313" key="3">
    <source>
        <dbReference type="Proteomes" id="UP000178583"/>
    </source>
</evidence>
<reference evidence="2 3" key="1">
    <citation type="journal article" date="2016" name="Nat. Commun.">
        <title>Thousands of microbial genomes shed light on interconnected biogeochemical processes in an aquifer system.</title>
        <authorList>
            <person name="Anantharaman K."/>
            <person name="Brown C.T."/>
            <person name="Hug L.A."/>
            <person name="Sharon I."/>
            <person name="Castelle C.J."/>
            <person name="Probst A.J."/>
            <person name="Thomas B.C."/>
            <person name="Singh A."/>
            <person name="Wilkins M.J."/>
            <person name="Karaoz U."/>
            <person name="Brodie E.L."/>
            <person name="Williams K.H."/>
            <person name="Hubbard S.S."/>
            <person name="Banfield J.F."/>
        </authorList>
    </citation>
    <scope>NUCLEOTIDE SEQUENCE [LARGE SCALE GENOMIC DNA]</scope>
</reference>
<dbReference type="STRING" id="1797472.A2215_01520"/>
<sequence>MEVDEKEVNERVDILDYKLDRIISLLELGISLKSKIDIEELKNYITVTVDPKEAIAKWREIKYGTISPHVLSLERNQDERSMVEQLEKDIRDLRKENSNYINKFKKKT</sequence>